<evidence type="ECO:0000256" key="10">
    <source>
        <dbReference type="ARBA" id="ARBA00022840"/>
    </source>
</evidence>
<dbReference type="Pfam" id="PF00072">
    <property type="entry name" value="Response_reg"/>
    <property type="match status" value="1"/>
</dbReference>
<dbReference type="InterPro" id="IPR035965">
    <property type="entry name" value="PAS-like_dom_sf"/>
</dbReference>
<dbReference type="InterPro" id="IPR001789">
    <property type="entry name" value="Sig_transdc_resp-reg_receiver"/>
</dbReference>
<dbReference type="Pfam" id="PF00512">
    <property type="entry name" value="HisKA"/>
    <property type="match status" value="1"/>
</dbReference>
<dbReference type="GO" id="GO:0000155">
    <property type="term" value="F:phosphorelay sensor kinase activity"/>
    <property type="evidence" value="ECO:0007669"/>
    <property type="project" value="InterPro"/>
</dbReference>
<dbReference type="SUPFAM" id="SSF55785">
    <property type="entry name" value="PYP-like sensor domain (PAS domain)"/>
    <property type="match status" value="1"/>
</dbReference>
<evidence type="ECO:0000256" key="8">
    <source>
        <dbReference type="ARBA" id="ARBA00022741"/>
    </source>
</evidence>
<keyword evidence="10" id="KW-0067">ATP-binding</keyword>
<dbReference type="EC" id="2.7.13.3" evidence="3"/>
<keyword evidence="4" id="KW-1003">Cell membrane</keyword>
<dbReference type="EMBL" id="WODC01000006">
    <property type="protein sequence ID" value="MUM77927.1"/>
    <property type="molecule type" value="Genomic_DNA"/>
</dbReference>
<dbReference type="InterPro" id="IPR000014">
    <property type="entry name" value="PAS"/>
</dbReference>
<evidence type="ECO:0000256" key="5">
    <source>
        <dbReference type="ARBA" id="ARBA00022553"/>
    </source>
</evidence>
<feature type="modified residue" description="4-aspartylphosphate" evidence="14">
    <location>
        <position position="692"/>
    </location>
</feature>
<comment type="subcellular location">
    <subcellularLocation>
        <location evidence="2">Cell membrane</location>
        <topology evidence="2">Multi-pass membrane protein</topology>
    </subcellularLocation>
</comment>
<keyword evidence="12" id="KW-0902">Two-component regulatory system</keyword>
<dbReference type="PANTHER" id="PTHR43047">
    <property type="entry name" value="TWO-COMPONENT HISTIDINE PROTEIN KINASE"/>
    <property type="match status" value="1"/>
</dbReference>
<evidence type="ECO:0000256" key="12">
    <source>
        <dbReference type="ARBA" id="ARBA00023012"/>
    </source>
</evidence>
<evidence type="ECO:0000256" key="15">
    <source>
        <dbReference type="SAM" id="Phobius"/>
    </source>
</evidence>
<evidence type="ECO:0000256" key="7">
    <source>
        <dbReference type="ARBA" id="ARBA00022692"/>
    </source>
</evidence>
<evidence type="ECO:0000256" key="13">
    <source>
        <dbReference type="ARBA" id="ARBA00023136"/>
    </source>
</evidence>
<dbReference type="SUPFAM" id="SSF158472">
    <property type="entry name" value="HAMP domain-like"/>
    <property type="match status" value="1"/>
</dbReference>
<dbReference type="Pfam" id="PF02518">
    <property type="entry name" value="HATPase_c"/>
    <property type="match status" value="1"/>
</dbReference>
<dbReference type="CDD" id="cd00082">
    <property type="entry name" value="HisKA"/>
    <property type="match status" value="1"/>
</dbReference>
<dbReference type="Gene3D" id="3.40.50.2300">
    <property type="match status" value="1"/>
</dbReference>
<accession>A0A7K1KPD2</accession>
<keyword evidence="7 15" id="KW-0812">Transmembrane</keyword>
<keyword evidence="21" id="KW-1185">Reference proteome</keyword>
<evidence type="ECO:0000259" key="17">
    <source>
        <dbReference type="PROSITE" id="PS50110"/>
    </source>
</evidence>
<protein>
    <recommendedName>
        <fullName evidence="3">histidine kinase</fullName>
        <ecNumber evidence="3">2.7.13.3</ecNumber>
    </recommendedName>
</protein>
<dbReference type="InterPro" id="IPR004358">
    <property type="entry name" value="Sig_transdc_His_kin-like_C"/>
</dbReference>
<dbReference type="SMART" id="SM00387">
    <property type="entry name" value="HATPase_c"/>
    <property type="match status" value="1"/>
</dbReference>
<comment type="catalytic activity">
    <reaction evidence="1">
        <text>ATP + protein L-histidine = ADP + protein N-phospho-L-histidine.</text>
        <dbReference type="EC" id="2.7.13.3"/>
    </reaction>
</comment>
<proteinExistence type="predicted"/>
<dbReference type="PRINTS" id="PR00344">
    <property type="entry name" value="BCTRLSENSOR"/>
</dbReference>
<dbReference type="InterPro" id="IPR011006">
    <property type="entry name" value="CheY-like_superfamily"/>
</dbReference>
<evidence type="ECO:0000313" key="21">
    <source>
        <dbReference type="Proteomes" id="UP000461162"/>
    </source>
</evidence>
<dbReference type="InterPro" id="IPR036890">
    <property type="entry name" value="HATPase_C_sf"/>
</dbReference>
<dbReference type="CDD" id="cd16922">
    <property type="entry name" value="HATPase_EvgS-ArcB-TorS-like"/>
    <property type="match status" value="1"/>
</dbReference>
<dbReference type="FunFam" id="3.30.565.10:FF:000006">
    <property type="entry name" value="Sensor histidine kinase WalK"/>
    <property type="match status" value="1"/>
</dbReference>
<dbReference type="Pfam" id="PF00989">
    <property type="entry name" value="PAS"/>
    <property type="match status" value="1"/>
</dbReference>
<comment type="caution">
    <text evidence="20">The sequence shown here is derived from an EMBL/GenBank/DDBJ whole genome shotgun (WGS) entry which is preliminary data.</text>
</comment>
<dbReference type="SUPFAM" id="SSF55874">
    <property type="entry name" value="ATPase domain of HSP90 chaperone/DNA topoisomerase II/histidine kinase"/>
    <property type="match status" value="1"/>
</dbReference>
<dbReference type="SMART" id="SM00388">
    <property type="entry name" value="HisKA"/>
    <property type="match status" value="1"/>
</dbReference>
<dbReference type="InterPro" id="IPR005467">
    <property type="entry name" value="His_kinase_dom"/>
</dbReference>
<sequence>MRSLSIFKKTGILAVALFGVVALLTSALAAYMLHDRMVAEYVSKGTAIAQSIAGASQEILLNRDSATVQAMIDQYLEIEGVAYVFVRDGDRTVVSHTFVPEMPPRLATLAEPEDGVRVTQVTVESLGRVIDVGVPVLAGVAGHVHVGMSKELIKRYFWATVVRMQALLFATLLACVGILFVVTRRISRPLQQLTEYADRLASRDFSADIELTSRDEVGHLGRTMRSMARELARLFSDMESEVEKATGELREHMVYLSAIIDNLADGLLVISPAGAVSVVNPAMREFFGLGDKDYSGFAAADVFPVEVADLARAIRSCEGVIQSAEIPLPQGRTGMAVGSSILVADPVARCLGGVVLVRDITREKALDQLKTDFISTVSHELRTPMTSILGFARLIGKKLDTAVLPALDENPEASRMAAQVADNVEIIVTEARRLTDLINDVLDIAKMEAGEIVWHDRAVFMGEVMHQAADATRGLWSAKGIEVVIHAEADLPPVRGDHARLVQVLVNLISNAVKFASRGPVTCRAHLDRAQVLVSVADHGPGIPESSMGEIFDKFKQVGDTLTEKPAGTGLGLPICRQIVERHGGRIWVESEMGEGSVFFFSIPALVPRTDTQDMDAACRAVLPEPDSAMLVRLSEDRNLPPLILVVDDDPILGAYFTELFEGNGFRVMVAADGEQAVVMARDHLPGLITMDLMMPGMDGRTAIRCLRHNPFTRHIPVLVLSALSESATPGCDVALTKPVDDGRLVEVVRALLLRKDVRHSCLVLGGLEDVTVEGLTVVCPDDTTFCPPQQIWSHVERGFRGLVLIPAELAEKIDIDLLARAPGVTVIIMPARSGWEKTI</sequence>
<keyword evidence="8" id="KW-0547">Nucleotide-binding</keyword>
<keyword evidence="13 15" id="KW-0472">Membrane</keyword>
<dbReference type="PANTHER" id="PTHR43047:SF72">
    <property type="entry name" value="OSMOSENSING HISTIDINE PROTEIN KINASE SLN1"/>
    <property type="match status" value="1"/>
</dbReference>
<evidence type="ECO:0000256" key="1">
    <source>
        <dbReference type="ARBA" id="ARBA00000085"/>
    </source>
</evidence>
<dbReference type="PROSITE" id="PS50885">
    <property type="entry name" value="HAMP"/>
    <property type="match status" value="1"/>
</dbReference>
<dbReference type="InterPro" id="IPR033463">
    <property type="entry name" value="sCache_3"/>
</dbReference>
<evidence type="ECO:0000256" key="14">
    <source>
        <dbReference type="PROSITE-ProRule" id="PRU00169"/>
    </source>
</evidence>
<feature type="domain" description="HAMP" evidence="19">
    <location>
        <begin position="184"/>
        <end position="236"/>
    </location>
</feature>
<dbReference type="Gene3D" id="6.10.340.10">
    <property type="match status" value="1"/>
</dbReference>
<dbReference type="InterPro" id="IPR013767">
    <property type="entry name" value="PAS_fold"/>
</dbReference>
<dbReference type="GO" id="GO:0005524">
    <property type="term" value="F:ATP binding"/>
    <property type="evidence" value="ECO:0007669"/>
    <property type="project" value="UniProtKB-KW"/>
</dbReference>
<dbReference type="InterPro" id="IPR029151">
    <property type="entry name" value="Sensor-like_sf"/>
</dbReference>
<evidence type="ECO:0000256" key="9">
    <source>
        <dbReference type="ARBA" id="ARBA00022777"/>
    </source>
</evidence>
<evidence type="ECO:0000256" key="4">
    <source>
        <dbReference type="ARBA" id="ARBA00022475"/>
    </source>
</evidence>
<keyword evidence="6" id="KW-0808">Transferase</keyword>
<dbReference type="InterPro" id="IPR036097">
    <property type="entry name" value="HisK_dim/P_sf"/>
</dbReference>
<organism evidence="20 21">
    <name type="scientific">Pseudodesulfovibrio alkaliphilus</name>
    <dbReference type="NCBI Taxonomy" id="2661613"/>
    <lineage>
        <taxon>Bacteria</taxon>
        <taxon>Pseudomonadati</taxon>
        <taxon>Thermodesulfobacteriota</taxon>
        <taxon>Desulfovibrionia</taxon>
        <taxon>Desulfovibrionales</taxon>
        <taxon>Desulfovibrionaceae</taxon>
    </lineage>
</organism>
<dbReference type="InterPro" id="IPR003660">
    <property type="entry name" value="HAMP_dom"/>
</dbReference>
<evidence type="ECO:0000313" key="20">
    <source>
        <dbReference type="EMBL" id="MUM77927.1"/>
    </source>
</evidence>
<dbReference type="PROSITE" id="PS50110">
    <property type="entry name" value="RESPONSE_REGULATORY"/>
    <property type="match status" value="1"/>
</dbReference>
<evidence type="ECO:0000256" key="2">
    <source>
        <dbReference type="ARBA" id="ARBA00004651"/>
    </source>
</evidence>
<dbReference type="Gene3D" id="3.30.450.20">
    <property type="entry name" value="PAS domain"/>
    <property type="match status" value="2"/>
</dbReference>
<feature type="domain" description="Histidine kinase" evidence="16">
    <location>
        <begin position="376"/>
        <end position="607"/>
    </location>
</feature>
<dbReference type="CDD" id="cd00130">
    <property type="entry name" value="PAS"/>
    <property type="match status" value="1"/>
</dbReference>
<feature type="domain" description="PAS" evidence="18">
    <location>
        <begin position="252"/>
        <end position="296"/>
    </location>
</feature>
<dbReference type="SUPFAM" id="SSF52172">
    <property type="entry name" value="CheY-like"/>
    <property type="match status" value="1"/>
</dbReference>
<dbReference type="InterPro" id="IPR003661">
    <property type="entry name" value="HisK_dim/P_dom"/>
</dbReference>
<dbReference type="RefSeq" id="WP_155934556.1">
    <property type="nucleotide sequence ID" value="NZ_WODC01000006.1"/>
</dbReference>
<dbReference type="CDD" id="cd06225">
    <property type="entry name" value="HAMP"/>
    <property type="match status" value="1"/>
</dbReference>
<dbReference type="SUPFAM" id="SSF47384">
    <property type="entry name" value="Homodimeric domain of signal transducing histidine kinase"/>
    <property type="match status" value="1"/>
</dbReference>
<evidence type="ECO:0000256" key="3">
    <source>
        <dbReference type="ARBA" id="ARBA00012438"/>
    </source>
</evidence>
<dbReference type="SMART" id="SM00091">
    <property type="entry name" value="PAS"/>
    <property type="match status" value="1"/>
</dbReference>
<keyword evidence="9" id="KW-0418">Kinase</keyword>
<keyword evidence="5 14" id="KW-0597">Phosphoprotein</keyword>
<evidence type="ECO:0000259" key="16">
    <source>
        <dbReference type="PROSITE" id="PS50109"/>
    </source>
</evidence>
<dbReference type="Proteomes" id="UP000461162">
    <property type="component" value="Unassembled WGS sequence"/>
</dbReference>
<gene>
    <name evidence="20" type="ORF">GKC30_09805</name>
</gene>
<evidence type="ECO:0000256" key="6">
    <source>
        <dbReference type="ARBA" id="ARBA00022679"/>
    </source>
</evidence>
<dbReference type="SUPFAM" id="SSF103190">
    <property type="entry name" value="Sensory domain-like"/>
    <property type="match status" value="1"/>
</dbReference>
<name>A0A7K1KPD2_9BACT</name>
<dbReference type="SMART" id="SM00304">
    <property type="entry name" value="HAMP"/>
    <property type="match status" value="1"/>
</dbReference>
<dbReference type="InterPro" id="IPR003594">
    <property type="entry name" value="HATPase_dom"/>
</dbReference>
<dbReference type="GO" id="GO:0005886">
    <property type="term" value="C:plasma membrane"/>
    <property type="evidence" value="ECO:0007669"/>
    <property type="project" value="UniProtKB-SubCell"/>
</dbReference>
<evidence type="ECO:0000256" key="11">
    <source>
        <dbReference type="ARBA" id="ARBA00022989"/>
    </source>
</evidence>
<feature type="domain" description="Response regulatory" evidence="17">
    <location>
        <begin position="643"/>
        <end position="753"/>
    </location>
</feature>
<dbReference type="GO" id="GO:0006355">
    <property type="term" value="P:regulation of DNA-templated transcription"/>
    <property type="evidence" value="ECO:0007669"/>
    <property type="project" value="InterPro"/>
</dbReference>
<reference evidence="20 21" key="1">
    <citation type="submission" date="2019-11" db="EMBL/GenBank/DDBJ databases">
        <title>Pseudodesulfovibrio alkaliphilus, sp. nov., an alkaliphilic sulfate-reducing bacteria from mud volcano of Taman peninsula, Russia.</title>
        <authorList>
            <person name="Frolova A."/>
            <person name="Merkel A.Y."/>
            <person name="Slobodkin A.I."/>
        </authorList>
    </citation>
    <scope>NUCLEOTIDE SEQUENCE [LARGE SCALE GENOMIC DNA]</scope>
    <source>
        <strain evidence="20 21">F-1</strain>
    </source>
</reference>
<dbReference type="AlphaFoldDB" id="A0A7K1KPD2"/>
<dbReference type="PROSITE" id="PS50109">
    <property type="entry name" value="HIS_KIN"/>
    <property type="match status" value="1"/>
</dbReference>
<dbReference type="GO" id="GO:0009927">
    <property type="term" value="F:histidine phosphotransfer kinase activity"/>
    <property type="evidence" value="ECO:0007669"/>
    <property type="project" value="TreeGrafter"/>
</dbReference>
<dbReference type="Pfam" id="PF00672">
    <property type="entry name" value="HAMP"/>
    <property type="match status" value="1"/>
</dbReference>
<feature type="transmembrane region" description="Helical" evidence="15">
    <location>
        <begin position="156"/>
        <end position="182"/>
    </location>
</feature>
<evidence type="ECO:0000259" key="18">
    <source>
        <dbReference type="PROSITE" id="PS50112"/>
    </source>
</evidence>
<dbReference type="SMART" id="SM00448">
    <property type="entry name" value="REC"/>
    <property type="match status" value="1"/>
</dbReference>
<evidence type="ECO:0000259" key="19">
    <source>
        <dbReference type="PROSITE" id="PS50885"/>
    </source>
</evidence>
<dbReference type="Gene3D" id="3.30.565.10">
    <property type="entry name" value="Histidine kinase-like ATPase, C-terminal domain"/>
    <property type="match status" value="1"/>
</dbReference>
<dbReference type="Gene3D" id="1.10.287.130">
    <property type="match status" value="1"/>
</dbReference>
<dbReference type="Pfam" id="PF17203">
    <property type="entry name" value="sCache_3_2"/>
    <property type="match status" value="1"/>
</dbReference>
<keyword evidence="11 15" id="KW-1133">Transmembrane helix</keyword>
<dbReference type="PROSITE" id="PS50112">
    <property type="entry name" value="PAS"/>
    <property type="match status" value="1"/>
</dbReference>